<dbReference type="PANTHER" id="PTHR47972:SF28">
    <property type="entry name" value="KINESIN-LIKE PROTEIN KLP-3"/>
    <property type="match status" value="1"/>
</dbReference>
<evidence type="ECO:0000256" key="5">
    <source>
        <dbReference type="PROSITE-ProRule" id="PRU00283"/>
    </source>
</evidence>
<dbReference type="RefSeq" id="XP_005099275.1">
    <property type="nucleotide sequence ID" value="XM_005099218.3"/>
</dbReference>
<dbReference type="CDD" id="cd01366">
    <property type="entry name" value="KISc_C_terminal"/>
    <property type="match status" value="1"/>
</dbReference>
<gene>
    <name evidence="11 12" type="primary">LOC101861892</name>
</gene>
<evidence type="ECO:0000259" key="9">
    <source>
        <dbReference type="PROSITE" id="PS50067"/>
    </source>
</evidence>
<dbReference type="Gene3D" id="3.40.850.10">
    <property type="entry name" value="Kinesin motor domain"/>
    <property type="match status" value="1"/>
</dbReference>
<keyword evidence="2 5" id="KW-0547">Nucleotide-binding</keyword>
<evidence type="ECO:0000313" key="10">
    <source>
        <dbReference type="Proteomes" id="UP000694888"/>
    </source>
</evidence>
<organism evidence="10 12">
    <name type="scientific">Aplysia californica</name>
    <name type="common">California sea hare</name>
    <dbReference type="NCBI Taxonomy" id="6500"/>
    <lineage>
        <taxon>Eukaryota</taxon>
        <taxon>Metazoa</taxon>
        <taxon>Spiralia</taxon>
        <taxon>Lophotrochozoa</taxon>
        <taxon>Mollusca</taxon>
        <taxon>Gastropoda</taxon>
        <taxon>Heterobranchia</taxon>
        <taxon>Euthyneura</taxon>
        <taxon>Tectipleura</taxon>
        <taxon>Aplysiida</taxon>
        <taxon>Aplysioidea</taxon>
        <taxon>Aplysiidae</taxon>
        <taxon>Aplysia</taxon>
    </lineage>
</organism>
<dbReference type="PANTHER" id="PTHR47972">
    <property type="entry name" value="KINESIN-LIKE PROTEIN KLP-3"/>
    <property type="match status" value="1"/>
</dbReference>
<evidence type="ECO:0000313" key="11">
    <source>
        <dbReference type="RefSeq" id="XP_005099275.1"/>
    </source>
</evidence>
<dbReference type="InterPro" id="IPR036961">
    <property type="entry name" value="Kinesin_motor_dom_sf"/>
</dbReference>
<proteinExistence type="inferred from homology"/>
<sequence length="782" mass="88104">MDKSGESEEVTQTNEDLVAVPEADDDSTRGSFDSGVATEDMKVDLESDGVVEAMTLSGTDGQEDSHPRKRKREEAFKAADKSKWSYKLNGQDIGLAFDEAAFQVARENLKGYRYQLQARLAKPRPPLHMQQQLKKKEDLINTLRERINELEKILESNKDLCPSGDEENEGSCEKKTPTRELLHFIKQLEEENEELTSQVREQESNNKSLRKDLRRLEAELYRCKCQLIENGIYTEAGAGNPKDKRIKELEEENERLQLALYKTEDKAAARELELWKQTEDLKLKLIDAEIQNMNDWAKYREWMSLKHEASKKIVVEQRSKPTIDPTALQSLQDSLSVVQTSQQTLKKLAELLPLSVETHVKETGRQVHRALLAVECNNKELQAKYSREMKLRKRFHNQLVELRGNIRVFCRVRPWIKEDGDCKITGSSVLTFDPMDDGVLTVANKSRSQDFELDKVFNCDVSQRQMFDEVSDLISSVLDGYNVCIFAYGQTGSGKTHTMEGPPEDPGVNQRALKFLYEEARASAWHYDIEASVMEIYNEQIRDLLNPDPINNKLEVKLRPEGGLHVPGLVRVPVHSLDEVNEISEQGRRNRATAATNMNEHSSRSHCLLCVTVTGLNSVTGDRTFGRLNLVDLAGSERVSKSQADGARLKEAQNINKSLSSLGDVINALKNKHSHVPYRNSKLTYLLQESLGGDSKTLMILQVSPAEKNLSESICTLTFGQRVRSAELGAATKRLEEGNKGTPSSARRPPQDTLGTPSSQQTGNRTPNLPRSATGPGKLKFK</sequence>
<dbReference type="SUPFAM" id="SSF52540">
    <property type="entry name" value="P-loop containing nucleoside triphosphate hydrolases"/>
    <property type="match status" value="1"/>
</dbReference>
<evidence type="ECO:0000256" key="6">
    <source>
        <dbReference type="RuleBase" id="RU000394"/>
    </source>
</evidence>
<evidence type="ECO:0000256" key="7">
    <source>
        <dbReference type="SAM" id="Coils"/>
    </source>
</evidence>
<protein>
    <recommendedName>
        <fullName evidence="6">Kinesin-like protein</fullName>
    </recommendedName>
</protein>
<keyword evidence="5 6" id="KW-0505">Motor protein</keyword>
<dbReference type="GeneID" id="101861892"/>
<dbReference type="PROSITE" id="PS50067">
    <property type="entry name" value="KINESIN_MOTOR_2"/>
    <property type="match status" value="1"/>
</dbReference>
<keyword evidence="4" id="KW-0963">Cytoplasm</keyword>
<dbReference type="Pfam" id="PF00225">
    <property type="entry name" value="Kinesin"/>
    <property type="match status" value="1"/>
</dbReference>
<evidence type="ECO:0000313" key="12">
    <source>
        <dbReference type="RefSeq" id="XP_035825885.1"/>
    </source>
</evidence>
<name>A0ABM1VTZ3_APLCA</name>
<feature type="domain" description="Kinesin motor" evidence="9">
    <location>
        <begin position="405"/>
        <end position="726"/>
    </location>
</feature>
<evidence type="ECO:0000256" key="3">
    <source>
        <dbReference type="ARBA" id="ARBA00022840"/>
    </source>
</evidence>
<dbReference type="SMART" id="SM00129">
    <property type="entry name" value="KISc"/>
    <property type="match status" value="1"/>
</dbReference>
<dbReference type="PROSITE" id="PS00411">
    <property type="entry name" value="KINESIN_MOTOR_1"/>
    <property type="match status" value="1"/>
</dbReference>
<feature type="region of interest" description="Disordered" evidence="8">
    <location>
        <begin position="1"/>
        <end position="76"/>
    </location>
</feature>
<dbReference type="InterPro" id="IPR027640">
    <property type="entry name" value="Kinesin-like_fam"/>
</dbReference>
<feature type="coiled-coil region" evidence="7">
    <location>
        <begin position="133"/>
        <end position="266"/>
    </location>
</feature>
<evidence type="ECO:0000256" key="2">
    <source>
        <dbReference type="ARBA" id="ARBA00022741"/>
    </source>
</evidence>
<keyword evidence="7" id="KW-0175">Coiled coil</keyword>
<dbReference type="RefSeq" id="XP_035825885.1">
    <property type="nucleotide sequence ID" value="XM_035969992.1"/>
</dbReference>
<keyword evidence="3 5" id="KW-0067">ATP-binding</keyword>
<feature type="region of interest" description="Disordered" evidence="8">
    <location>
        <begin position="732"/>
        <end position="782"/>
    </location>
</feature>
<dbReference type="Proteomes" id="UP000694888">
    <property type="component" value="Unplaced"/>
</dbReference>
<evidence type="ECO:0000256" key="8">
    <source>
        <dbReference type="SAM" id="MobiDB-lite"/>
    </source>
</evidence>
<feature type="binding site" evidence="5">
    <location>
        <begin position="489"/>
        <end position="496"/>
    </location>
    <ligand>
        <name>ATP</name>
        <dbReference type="ChEBI" id="CHEBI:30616"/>
    </ligand>
</feature>
<accession>A0ABM1VTZ3</accession>
<evidence type="ECO:0000256" key="1">
    <source>
        <dbReference type="ARBA" id="ARBA00004245"/>
    </source>
</evidence>
<keyword evidence="4" id="KW-0206">Cytoskeleton</keyword>
<keyword evidence="6" id="KW-0493">Microtubule</keyword>
<comment type="similarity">
    <text evidence="5 6">Belongs to the TRAFAC class myosin-kinesin ATPase superfamily. Kinesin family.</text>
</comment>
<dbReference type="InterPro" id="IPR027417">
    <property type="entry name" value="P-loop_NTPase"/>
</dbReference>
<dbReference type="InterPro" id="IPR001752">
    <property type="entry name" value="Kinesin_motor_dom"/>
</dbReference>
<keyword evidence="10" id="KW-1185">Reference proteome</keyword>
<dbReference type="PRINTS" id="PR00380">
    <property type="entry name" value="KINESINHEAVY"/>
</dbReference>
<evidence type="ECO:0000256" key="4">
    <source>
        <dbReference type="ARBA" id="ARBA00023212"/>
    </source>
</evidence>
<reference evidence="11 12" key="1">
    <citation type="submission" date="2025-05" db="UniProtKB">
        <authorList>
            <consortium name="RefSeq"/>
        </authorList>
    </citation>
    <scope>IDENTIFICATION</scope>
</reference>
<dbReference type="InterPro" id="IPR019821">
    <property type="entry name" value="Kinesin_motor_CS"/>
</dbReference>
<feature type="compositionally biased region" description="Polar residues" evidence="8">
    <location>
        <begin position="753"/>
        <end position="771"/>
    </location>
</feature>
<comment type="subcellular location">
    <subcellularLocation>
        <location evidence="1">Cytoplasm</location>
        <location evidence="1">Cytoskeleton</location>
    </subcellularLocation>
</comment>